<dbReference type="InterPro" id="IPR050204">
    <property type="entry name" value="AraC_XylS_family_regulators"/>
</dbReference>
<dbReference type="Pfam" id="PF14525">
    <property type="entry name" value="AraC_binding_2"/>
    <property type="match status" value="1"/>
</dbReference>
<comment type="subcellular location">
    <subcellularLocation>
        <location evidence="1">Cytoplasm</location>
    </subcellularLocation>
</comment>
<keyword evidence="5" id="KW-0804">Transcription</keyword>
<dbReference type="SUPFAM" id="SSF51215">
    <property type="entry name" value="Regulatory protein AraC"/>
    <property type="match status" value="1"/>
</dbReference>
<dbReference type="SMART" id="SM00342">
    <property type="entry name" value="HTH_ARAC"/>
    <property type="match status" value="1"/>
</dbReference>
<dbReference type="PANTHER" id="PTHR46796">
    <property type="entry name" value="HTH-TYPE TRANSCRIPTIONAL ACTIVATOR RHAS-RELATED"/>
    <property type="match status" value="1"/>
</dbReference>
<name>A0A3M5DAS0_PSEAI</name>
<dbReference type="PANTHER" id="PTHR46796:SF6">
    <property type="entry name" value="ARAC SUBFAMILY"/>
    <property type="match status" value="1"/>
</dbReference>
<dbReference type="InterPro" id="IPR009057">
    <property type="entry name" value="Homeodomain-like_sf"/>
</dbReference>
<dbReference type="Proteomes" id="UP000270834">
    <property type="component" value="Unassembled WGS sequence"/>
</dbReference>
<dbReference type="InterPro" id="IPR037923">
    <property type="entry name" value="HTH-like"/>
</dbReference>
<evidence type="ECO:0000313" key="9">
    <source>
        <dbReference type="Proteomes" id="UP000270834"/>
    </source>
</evidence>
<dbReference type="EMBL" id="RBSQ01001245">
    <property type="protein sequence ID" value="RMS46293.1"/>
    <property type="molecule type" value="Genomic_DNA"/>
</dbReference>
<keyword evidence="4" id="KW-0010">Activator</keyword>
<comment type="function">
    <text evidence="6">Regulatory protein of the TOL plasmid xyl operons. XylS activates the xylXYZLTEGFJQKIH operon required for the degradation of toluene, m-xylene and p-xylene.</text>
</comment>
<evidence type="ECO:0000256" key="2">
    <source>
        <dbReference type="ARBA" id="ARBA00023015"/>
    </source>
</evidence>
<dbReference type="InterPro" id="IPR018060">
    <property type="entry name" value="HTH_AraC"/>
</dbReference>
<dbReference type="PROSITE" id="PS00041">
    <property type="entry name" value="HTH_ARAC_FAMILY_1"/>
    <property type="match status" value="1"/>
</dbReference>
<dbReference type="GO" id="GO:0005737">
    <property type="term" value="C:cytoplasm"/>
    <property type="evidence" value="ECO:0007669"/>
    <property type="project" value="UniProtKB-SubCell"/>
</dbReference>
<evidence type="ECO:0000256" key="3">
    <source>
        <dbReference type="ARBA" id="ARBA00023125"/>
    </source>
</evidence>
<dbReference type="PROSITE" id="PS01124">
    <property type="entry name" value="HTH_ARAC_FAMILY_2"/>
    <property type="match status" value="1"/>
</dbReference>
<reference evidence="8 9" key="1">
    <citation type="submission" date="2018-08" db="EMBL/GenBank/DDBJ databases">
        <title>Recombination of ecologically and evolutionarily significant loci maintains genetic cohesion in the Pseudomonas syringae species complex.</title>
        <authorList>
            <person name="Dillon M."/>
            <person name="Thakur S."/>
            <person name="Almeida R.N.D."/>
            <person name="Weir B.S."/>
            <person name="Guttman D.S."/>
        </authorList>
    </citation>
    <scope>NUCLEOTIDE SEQUENCE [LARGE SCALE GENOMIC DNA]</scope>
    <source>
        <strain evidence="8 9">ICMP 7846</strain>
    </source>
</reference>
<protein>
    <recommendedName>
        <fullName evidence="7">HTH araC/xylS-type domain-containing protein</fullName>
    </recommendedName>
</protein>
<accession>A0A3M5DAS0</accession>
<evidence type="ECO:0000256" key="1">
    <source>
        <dbReference type="ARBA" id="ARBA00004496"/>
    </source>
</evidence>
<dbReference type="GO" id="GO:0043565">
    <property type="term" value="F:sequence-specific DNA binding"/>
    <property type="evidence" value="ECO:0007669"/>
    <property type="project" value="InterPro"/>
</dbReference>
<evidence type="ECO:0000259" key="7">
    <source>
        <dbReference type="PROSITE" id="PS01124"/>
    </source>
</evidence>
<dbReference type="GO" id="GO:0003700">
    <property type="term" value="F:DNA-binding transcription factor activity"/>
    <property type="evidence" value="ECO:0007669"/>
    <property type="project" value="InterPro"/>
</dbReference>
<dbReference type="AlphaFoldDB" id="A0A3M5DAS0"/>
<dbReference type="SUPFAM" id="SSF46689">
    <property type="entry name" value="Homeodomain-like"/>
    <property type="match status" value="1"/>
</dbReference>
<keyword evidence="2" id="KW-0805">Transcription regulation</keyword>
<sequence>MAPRGDNNNDSSLSVLPMNASLLSERSRVFERADPYAVSGYVNRHVGTHCIRLPAAGRPQASLDHRTFASLDLCRISYGAAVRVTSPALESIFHLQILLRGHCLWRGGGQEHALAPGELLLINPDDPVDLTYSADCEKFIVKLPCALLEAICAEQRWSHPARGVRFLEHRYRLDQLEGFVGLLALVCREAESGERLARVDSHFEQILGSKLLTLLKTNVSREDPGDAQVVFARLDAYIRRHLQSEIEVAALAEQAHMSTRSLYALFERQLGESPRQYIRRLRLERIRACLEDPGCRVRNLTELALDFGFAHLGRFAEQYRRQFGELPSETLRRRA</sequence>
<proteinExistence type="predicted"/>
<comment type="caution">
    <text evidence="8">The sequence shown here is derived from an EMBL/GenBank/DDBJ whole genome shotgun (WGS) entry which is preliminary data.</text>
</comment>
<dbReference type="InterPro" id="IPR035418">
    <property type="entry name" value="AraC-bd_2"/>
</dbReference>
<organism evidence="8 9">
    <name type="scientific">Pseudomonas aeruginosa</name>
    <dbReference type="NCBI Taxonomy" id="287"/>
    <lineage>
        <taxon>Bacteria</taxon>
        <taxon>Pseudomonadati</taxon>
        <taxon>Pseudomonadota</taxon>
        <taxon>Gammaproteobacteria</taxon>
        <taxon>Pseudomonadales</taxon>
        <taxon>Pseudomonadaceae</taxon>
        <taxon>Pseudomonas</taxon>
    </lineage>
</organism>
<dbReference type="InterPro" id="IPR018062">
    <property type="entry name" value="HTH_AraC-typ_CS"/>
</dbReference>
<evidence type="ECO:0000256" key="6">
    <source>
        <dbReference type="ARBA" id="ARBA00037345"/>
    </source>
</evidence>
<dbReference type="Pfam" id="PF12833">
    <property type="entry name" value="HTH_18"/>
    <property type="match status" value="1"/>
</dbReference>
<evidence type="ECO:0000256" key="4">
    <source>
        <dbReference type="ARBA" id="ARBA00023159"/>
    </source>
</evidence>
<evidence type="ECO:0000256" key="5">
    <source>
        <dbReference type="ARBA" id="ARBA00023163"/>
    </source>
</evidence>
<feature type="domain" description="HTH araC/xylS-type" evidence="7">
    <location>
        <begin position="232"/>
        <end position="333"/>
    </location>
</feature>
<dbReference type="GO" id="GO:0009893">
    <property type="term" value="P:positive regulation of metabolic process"/>
    <property type="evidence" value="ECO:0007669"/>
    <property type="project" value="UniProtKB-ARBA"/>
</dbReference>
<dbReference type="Gene3D" id="1.10.10.60">
    <property type="entry name" value="Homeodomain-like"/>
    <property type="match status" value="1"/>
</dbReference>
<gene>
    <name evidence="8" type="ORF">ALP65_02013</name>
</gene>
<keyword evidence="3" id="KW-0238">DNA-binding</keyword>
<evidence type="ECO:0000313" key="8">
    <source>
        <dbReference type="EMBL" id="RMS46293.1"/>
    </source>
</evidence>